<dbReference type="Pfam" id="PF07581">
    <property type="entry name" value="Glug"/>
    <property type="match status" value="6"/>
</dbReference>
<dbReference type="EMBL" id="QFGA01000001">
    <property type="protein sequence ID" value="TEB08150.1"/>
    <property type="molecule type" value="Genomic_DNA"/>
</dbReference>
<feature type="domain" description="GLUG" evidence="2">
    <location>
        <begin position="364"/>
        <end position="389"/>
    </location>
</feature>
<keyword evidence="1" id="KW-0732">Signal</keyword>
<sequence>MNKKLKNKIMAVLLCCVWLLSPVTPVPVYKNMTALAAGPLWDGTVATSFAGGTGTEADPYLISDGAQLAYFSQCVNSGTTYAGQYIRLTQDILLNEMNADGSFVSKKPKKFQSIGTSNKRFQGYFDGYGNEVTGLYVNESWPDYWGLFGYAGDGSVIRNVSISGSVKGRNYTGGVAGYTNGVIAGCAVNAAVTGGESYAGGIAGYAAVNSEITDCTVSGTVQGRYYVGGVAGRTDVSITDCTVDGTVTALENYAGGIAGYAAGADNEITNCTVSGTVQGRYYVGGVVGRIEGGDITGCSVGGTVKAQENYAGGVAGYAADQSVVSDSSASGSVSGRYYVGGVAGRTDETVTGCSSDCTVTGIENYIGGVAGYADTDSEVSNSYASGTVSGRYFIGGVAGYTDGLITVCVNSGAVTGIEGYIGGVVGYADSSNTVSNCFNEGAVAGRDSIGGIAGAGNWTGDESTIHNNLSTGSVTGSTNVGGIVGSSQAPLDPDDAWNNYYINAPAGTGGGDVPEEDGAVPIGDMSWEEVVDRLNSNNPAGDDVWSEDENGIPVPGIFVPHDAVEIVNANIKEGRHYTAALLGTGTSAAVTSDSVFTAAFSMRYNETYHLETQTIGLANEGTVVPLPANTSIIMLVDGVYYYKNLAAELGTRLALGEFIKMGSATENYAPAEPVPAGTEKEYLFIFDFSKTAPGIASGAYKVELLTAAGTSAGAMPSVTVAGVNAYSLTASGENGSVHINLSRTPVEGYDYKTDGKSYACELQLERGGVTVPFPIGAKINGAAVTSTLPYVFTAAAFGDNNVSIDMSGCAAPFAPGSYDLRMKAYACTAAATPRDGYLLAGGGTTLAVAAPGQYAIRARAAARVFDKSAAAVPVVFNIETLGSGAVKSTLQRKYGASYVNMAGQTDLPVSITGGGATLTVPAGCENGTYRFVLTLYDNNAAPRAQSAESVIIK</sequence>
<dbReference type="InterPro" id="IPR011493">
    <property type="entry name" value="GLUG"/>
</dbReference>
<feature type="domain" description="GLUG" evidence="2">
    <location>
        <begin position="252"/>
        <end position="277"/>
    </location>
</feature>
<feature type="domain" description="GLUG" evidence="2">
    <location>
        <begin position="195"/>
        <end position="221"/>
    </location>
</feature>
<dbReference type="Gene3D" id="2.160.20.110">
    <property type="match status" value="2"/>
</dbReference>
<gene>
    <name evidence="3" type="ORF">Psch_01705</name>
</gene>
<feature type="chain" id="PRO_5039310565" evidence="1">
    <location>
        <begin position="26"/>
        <end position="953"/>
    </location>
</feature>
<dbReference type="AlphaFoldDB" id="A0A4Y7RHC0"/>
<keyword evidence="4" id="KW-1185">Reference proteome</keyword>
<dbReference type="Proteomes" id="UP000298324">
    <property type="component" value="Unassembled WGS sequence"/>
</dbReference>
<accession>A0A4Y7RHC0</accession>
<dbReference type="SUPFAM" id="SSF51126">
    <property type="entry name" value="Pectin lyase-like"/>
    <property type="match status" value="1"/>
</dbReference>
<evidence type="ECO:0000313" key="3">
    <source>
        <dbReference type="EMBL" id="TEB08150.1"/>
    </source>
</evidence>
<evidence type="ECO:0000256" key="1">
    <source>
        <dbReference type="SAM" id="SignalP"/>
    </source>
</evidence>
<name>A0A4Y7RHC0_9FIRM</name>
<organism evidence="3 4">
    <name type="scientific">Pelotomaculum schinkii</name>
    <dbReference type="NCBI Taxonomy" id="78350"/>
    <lineage>
        <taxon>Bacteria</taxon>
        <taxon>Bacillati</taxon>
        <taxon>Bacillota</taxon>
        <taxon>Clostridia</taxon>
        <taxon>Eubacteriales</taxon>
        <taxon>Desulfotomaculaceae</taxon>
        <taxon>Pelotomaculum</taxon>
    </lineage>
</organism>
<feature type="domain" description="GLUG" evidence="2">
    <location>
        <begin position="223"/>
        <end position="248"/>
    </location>
</feature>
<protein>
    <submittedName>
        <fullName evidence="3">The GLUG motif protein</fullName>
    </submittedName>
</protein>
<comment type="caution">
    <text evidence="3">The sequence shown here is derived from an EMBL/GenBank/DDBJ whole genome shotgun (WGS) entry which is preliminary data.</text>
</comment>
<evidence type="ECO:0000259" key="2">
    <source>
        <dbReference type="Pfam" id="PF07581"/>
    </source>
</evidence>
<feature type="domain" description="GLUG" evidence="2">
    <location>
        <begin position="279"/>
        <end position="304"/>
    </location>
</feature>
<reference evidence="3 4" key="1">
    <citation type="journal article" date="2018" name="Environ. Microbiol.">
        <title>Novel energy conservation strategies and behaviour of Pelotomaculum schinkii driving syntrophic propionate catabolism.</title>
        <authorList>
            <person name="Hidalgo-Ahumada C.A.P."/>
            <person name="Nobu M.K."/>
            <person name="Narihiro T."/>
            <person name="Tamaki H."/>
            <person name="Liu W.T."/>
            <person name="Kamagata Y."/>
            <person name="Stams A.J.M."/>
            <person name="Imachi H."/>
            <person name="Sousa D.Z."/>
        </authorList>
    </citation>
    <scope>NUCLEOTIDE SEQUENCE [LARGE SCALE GENOMIC DNA]</scope>
    <source>
        <strain evidence="3 4">HH</strain>
    </source>
</reference>
<dbReference type="RefSeq" id="WP_190239866.1">
    <property type="nucleotide sequence ID" value="NZ_QFGA01000001.1"/>
</dbReference>
<feature type="domain" description="GLUG" evidence="2">
    <location>
        <begin position="309"/>
        <end position="334"/>
    </location>
</feature>
<feature type="signal peptide" evidence="1">
    <location>
        <begin position="1"/>
        <end position="25"/>
    </location>
</feature>
<evidence type="ECO:0000313" key="4">
    <source>
        <dbReference type="Proteomes" id="UP000298324"/>
    </source>
</evidence>
<dbReference type="InterPro" id="IPR011050">
    <property type="entry name" value="Pectin_lyase_fold/virulence"/>
</dbReference>
<proteinExistence type="predicted"/>